<feature type="transmembrane region" description="Helical" evidence="2">
    <location>
        <begin position="172"/>
        <end position="195"/>
    </location>
</feature>
<dbReference type="AlphaFoldDB" id="A0A3L7AAN5"/>
<comment type="caution">
    <text evidence="3">The sequence shown here is derived from an EMBL/GenBank/DDBJ whole genome shotgun (WGS) entry which is preliminary data.</text>
</comment>
<keyword evidence="2" id="KW-0812">Transmembrane</keyword>
<organism evidence="3 4">
    <name type="scientific">Mycetocola tolaasinivorans</name>
    <dbReference type="NCBI Taxonomy" id="76635"/>
    <lineage>
        <taxon>Bacteria</taxon>
        <taxon>Bacillati</taxon>
        <taxon>Actinomycetota</taxon>
        <taxon>Actinomycetes</taxon>
        <taxon>Micrococcales</taxon>
        <taxon>Microbacteriaceae</taxon>
        <taxon>Mycetocola</taxon>
    </lineage>
</organism>
<dbReference type="RefSeq" id="WP_121647834.1">
    <property type="nucleotide sequence ID" value="NZ_RCUX01000003.1"/>
</dbReference>
<keyword evidence="4" id="KW-1185">Reference proteome</keyword>
<feature type="region of interest" description="Disordered" evidence="1">
    <location>
        <begin position="1"/>
        <end position="22"/>
    </location>
</feature>
<feature type="transmembrane region" description="Helical" evidence="2">
    <location>
        <begin position="89"/>
        <end position="110"/>
    </location>
</feature>
<proteinExistence type="predicted"/>
<protein>
    <recommendedName>
        <fullName evidence="5">Peptidase</fullName>
    </recommendedName>
</protein>
<feature type="compositionally biased region" description="Acidic residues" evidence="1">
    <location>
        <begin position="217"/>
        <end position="228"/>
    </location>
</feature>
<accession>A0A3L7AAN5</accession>
<dbReference type="InterPro" id="IPR019051">
    <property type="entry name" value="Trp_biosyn_TM_oprn/chp"/>
</dbReference>
<evidence type="ECO:0000256" key="2">
    <source>
        <dbReference type="SAM" id="Phobius"/>
    </source>
</evidence>
<dbReference type="Pfam" id="PF09534">
    <property type="entry name" value="Trp_oprn_chp"/>
    <property type="match status" value="1"/>
</dbReference>
<evidence type="ECO:0000256" key="1">
    <source>
        <dbReference type="SAM" id="MobiDB-lite"/>
    </source>
</evidence>
<keyword evidence="2" id="KW-0472">Membrane</keyword>
<evidence type="ECO:0000313" key="4">
    <source>
        <dbReference type="Proteomes" id="UP000272503"/>
    </source>
</evidence>
<dbReference type="Proteomes" id="UP000272503">
    <property type="component" value="Unassembled WGS sequence"/>
</dbReference>
<feature type="transmembrane region" description="Helical" evidence="2">
    <location>
        <begin position="49"/>
        <end position="69"/>
    </location>
</feature>
<dbReference type="OrthoDB" id="4794414at2"/>
<gene>
    <name evidence="3" type="ORF">D9V32_05210</name>
</gene>
<evidence type="ECO:0000313" key="3">
    <source>
        <dbReference type="EMBL" id="RLP77024.1"/>
    </source>
</evidence>
<evidence type="ECO:0008006" key="5">
    <source>
        <dbReference type="Google" id="ProtNLM"/>
    </source>
</evidence>
<name>A0A3L7AAN5_9MICO</name>
<keyword evidence="2" id="KW-1133">Transmembrane helix</keyword>
<reference evidence="3 4" key="1">
    <citation type="submission" date="2018-10" db="EMBL/GenBank/DDBJ databases">
        <authorList>
            <person name="Li J."/>
        </authorList>
    </citation>
    <scope>NUCLEOTIDE SEQUENCE [LARGE SCALE GENOMIC DNA]</scope>
    <source>
        <strain evidence="3 4">IF 016277</strain>
    </source>
</reference>
<feature type="transmembrane region" description="Helical" evidence="2">
    <location>
        <begin position="117"/>
        <end position="139"/>
    </location>
</feature>
<dbReference type="EMBL" id="RCUX01000003">
    <property type="protein sequence ID" value="RLP77024.1"/>
    <property type="molecule type" value="Genomic_DNA"/>
</dbReference>
<sequence length="242" mass="24519">MTSATPNDHAETPQDAEVTAADAATADASGAEAATALRTKRARGLKNRALLLLLVAGGLGLLAWTQTWVTLTVLIPSGGSRSLEVAGSVAAPALTALALSLLALAGALSIAGYVFRLIMGALAVILGLCIALETSMVLLNPGASAGAAVTEATGIAGANSIATVTTSSTVTFWPYLALLGAALAVFTGFLVILTAKHWPGAAGRKYQVTPRVRIDEDGEMPDAVDSWDDLTRGDDPTAPAAR</sequence>
<feature type="region of interest" description="Disordered" evidence="1">
    <location>
        <begin position="217"/>
        <end position="242"/>
    </location>
</feature>